<dbReference type="GO" id="GO:0004553">
    <property type="term" value="F:hydrolase activity, hydrolyzing O-glycosyl compounds"/>
    <property type="evidence" value="ECO:0007669"/>
    <property type="project" value="InterPro"/>
</dbReference>
<dbReference type="SUPFAM" id="SSF49899">
    <property type="entry name" value="Concanavalin A-like lectins/glucanases"/>
    <property type="match status" value="1"/>
</dbReference>
<evidence type="ECO:0000256" key="4">
    <source>
        <dbReference type="SAM" id="SignalP"/>
    </source>
</evidence>
<keyword evidence="7" id="KW-1185">Reference proteome</keyword>
<dbReference type="Pfam" id="PF02018">
    <property type="entry name" value="CBM_4_9"/>
    <property type="match status" value="3"/>
</dbReference>
<evidence type="ECO:0000259" key="5">
    <source>
        <dbReference type="PROSITE" id="PS51762"/>
    </source>
</evidence>
<dbReference type="PANTHER" id="PTHR10963">
    <property type="entry name" value="GLYCOSYL HYDROLASE-RELATED"/>
    <property type="match status" value="1"/>
</dbReference>
<dbReference type="InterPro" id="IPR013320">
    <property type="entry name" value="ConA-like_dom_sf"/>
</dbReference>
<comment type="similarity">
    <text evidence="1">Belongs to the glycosyl hydrolase 16 family.</text>
</comment>
<dbReference type="CDD" id="cd08023">
    <property type="entry name" value="GH16_laminarinase_like"/>
    <property type="match status" value="1"/>
</dbReference>
<evidence type="ECO:0000256" key="2">
    <source>
        <dbReference type="ARBA" id="ARBA00022801"/>
    </source>
</evidence>
<feature type="domain" description="GH16" evidence="5">
    <location>
        <begin position="220"/>
        <end position="485"/>
    </location>
</feature>
<feature type="chain" id="PRO_5037872814" evidence="4">
    <location>
        <begin position="24"/>
        <end position="1000"/>
    </location>
</feature>
<dbReference type="InterPro" id="IPR000757">
    <property type="entry name" value="Beta-glucanase-like"/>
</dbReference>
<dbReference type="PROSITE" id="PS51762">
    <property type="entry name" value="GH16_2"/>
    <property type="match status" value="1"/>
</dbReference>
<evidence type="ECO:0000313" key="7">
    <source>
        <dbReference type="Proteomes" id="UP000614490"/>
    </source>
</evidence>
<name>A0A931HWY0_9BACI</name>
<dbReference type="Gene3D" id="2.60.120.200">
    <property type="match status" value="1"/>
</dbReference>
<dbReference type="GO" id="GO:0005975">
    <property type="term" value="P:carbohydrate metabolic process"/>
    <property type="evidence" value="ECO:0007669"/>
    <property type="project" value="InterPro"/>
</dbReference>
<dbReference type="PANTHER" id="PTHR10963:SF55">
    <property type="entry name" value="GLYCOSIDE HYDROLASE FAMILY 16 PROTEIN"/>
    <property type="match status" value="1"/>
</dbReference>
<protein>
    <submittedName>
        <fullName evidence="6">Carbohydrate binding domain-containing protein</fullName>
    </submittedName>
</protein>
<proteinExistence type="inferred from homology"/>
<comment type="caution">
    <text evidence="6">The sequence shown here is derived from an EMBL/GenBank/DDBJ whole genome shotgun (WGS) entry which is preliminary data.</text>
</comment>
<evidence type="ECO:0000256" key="3">
    <source>
        <dbReference type="SAM" id="MobiDB-lite"/>
    </source>
</evidence>
<sequence length="1000" mass="112602">MKRIGLLLVVAVLSLMVTVQVFADDDEKQDEKLWEEKDFYPSNDQAAVSYLVFTDLLSQAIEGTEYDENMVQQIAEEKGFWKGKGKAAIKHKEALDLLEHVFPEQSWEAETTKNKNKPVKWNEAKGYLNSVADYVLTDDFYEEESFNGTALINEPGVELEEVTFDGDLIITEGAEGETVSLKSTKVKGTVYIQDKVQNELVLDESEVNQVVVYSMGAEASDWSLVWNDEFVTKTIDSSKWTYDTGNWLVDEEGNGVAPGWGNNEQQYYTDSSKNSFIDDGNLVIKAIKEKSPVTDEYGSYDYTSAKLKTKGLFSKKYGKFEARMKLPEGQGYWPAFWMMPEDSVYGTWPASGEIDIMEAAGDDTSTIGGTIHYGQEYPLNTYRGKEYHFPEGEDYTGYHTYSVEWEPGEIRWYVDGELYQTLNNWFSKGPNQAANYTFPAPFDQPFYMILNLAVGGWYGGDADETTPFPGKMKVDYVRAYELTGRDYKEPVEPSTNLEPLPEEAKQPTEDGNLIYDTSYEKGFTIVDENTDTMDETYWNFLTLPDFGGQGSISTETIDGTTFAKTEITQPGNALWALQLIQKLSIGEGRSYKVTFDAKSDASRTIMTKVSGGAERGYANYSGEQTFELTDTVQTYEYTFKHNQDNDLAARLEFNMGSVSTNPVWIGNVRIEEITGQEQESNQKEPLADGNHIYNGTFDQGDFSRMVYWDFATQNGADAVASVDPDERFLQIDVADGGTNPEDIQLKQTGLQFLKGNTYELTFRAKAEQSGETAVINFISSDGATSYSGQKSVSLDTEWNTYTVPFEMTKETSDLEGQLLIQLGGAASDISIDDVRLMQTSSYIDYDNVDMNPLSNGDFSAGMDGWESYIHTPKEHPASAKVNVQEEVLNIDIANTGVEPWGVQAFYPSLSLTKGVTYQVTFDAKSNVPRDMEVTVENAGYYRHFEKMISLTEDYQTFTYQWEMTADEEVSLKFLMGHYNQFNQPHTIEIDNVQLEVVVPE</sequence>
<dbReference type="EMBL" id="JADZSC010000003">
    <property type="protein sequence ID" value="MBH0231352.1"/>
    <property type="molecule type" value="Genomic_DNA"/>
</dbReference>
<dbReference type="RefSeq" id="WP_197317979.1">
    <property type="nucleotide sequence ID" value="NZ_JADZSC010000003.1"/>
</dbReference>
<dbReference type="Gene3D" id="2.60.120.260">
    <property type="entry name" value="Galactose-binding domain-like"/>
    <property type="match status" value="3"/>
</dbReference>
<dbReference type="SUPFAM" id="SSF49785">
    <property type="entry name" value="Galactose-binding domain-like"/>
    <property type="match status" value="3"/>
</dbReference>
<dbReference type="Proteomes" id="UP000614490">
    <property type="component" value="Unassembled WGS sequence"/>
</dbReference>
<dbReference type="AlphaFoldDB" id="A0A931HWY0"/>
<gene>
    <name evidence="6" type="ORF">H0267_14075</name>
</gene>
<dbReference type="InterPro" id="IPR050546">
    <property type="entry name" value="Glycosyl_Hydrlase_16"/>
</dbReference>
<dbReference type="Pfam" id="PF00722">
    <property type="entry name" value="Glyco_hydro_16"/>
    <property type="match status" value="1"/>
</dbReference>
<reference evidence="6 7" key="1">
    <citation type="journal article" date="2005" name="Int. J. Syst. Evol. Microbiol.">
        <title>Halobacillus yeomjeoni sp. nov., isolated from a marine solar saltern in Korea.</title>
        <authorList>
            <person name="Yoon J.H."/>
            <person name="Kang S.J."/>
            <person name="Lee C.H."/>
            <person name="Oh H.W."/>
            <person name="Oh T.K."/>
        </authorList>
    </citation>
    <scope>NUCLEOTIDE SEQUENCE [LARGE SCALE GENOMIC DNA]</scope>
    <source>
        <strain evidence="6 7">KCTC 3957</strain>
    </source>
</reference>
<keyword evidence="2" id="KW-0378">Hydrolase</keyword>
<organism evidence="6 7">
    <name type="scientific">Halobacillus yeomjeoni</name>
    <dbReference type="NCBI Taxonomy" id="311194"/>
    <lineage>
        <taxon>Bacteria</taxon>
        <taxon>Bacillati</taxon>
        <taxon>Bacillota</taxon>
        <taxon>Bacilli</taxon>
        <taxon>Bacillales</taxon>
        <taxon>Bacillaceae</taxon>
        <taxon>Halobacillus</taxon>
    </lineage>
</organism>
<feature type="signal peptide" evidence="4">
    <location>
        <begin position="1"/>
        <end position="23"/>
    </location>
</feature>
<dbReference type="InterPro" id="IPR003305">
    <property type="entry name" value="CenC_carb-bd"/>
</dbReference>
<accession>A0A931HWY0</accession>
<evidence type="ECO:0000256" key="1">
    <source>
        <dbReference type="ARBA" id="ARBA00006865"/>
    </source>
</evidence>
<feature type="region of interest" description="Disordered" evidence="3">
    <location>
        <begin position="488"/>
        <end position="509"/>
    </location>
</feature>
<evidence type="ECO:0000313" key="6">
    <source>
        <dbReference type="EMBL" id="MBH0231352.1"/>
    </source>
</evidence>
<dbReference type="InterPro" id="IPR008979">
    <property type="entry name" value="Galactose-bd-like_sf"/>
</dbReference>
<keyword evidence="4" id="KW-0732">Signal</keyword>